<accession>A0A1W9ZGG2</accession>
<sequence length="131" mass="14700">MTAQLDQWAISDHDPTSQAEALQQLALMATQSPPPVDDIDELAVLQVAHDGLRLRLRGADRDEAVRRMYGRVEADLLAWRLFTTARTIFRVAARLGLTEQKPADTRQFGERRDPMAVMGCPPHAVTSRHRS</sequence>
<proteinExistence type="predicted"/>
<dbReference type="AlphaFoldDB" id="A0A1W9ZGG2"/>
<organism evidence="1 2">
    <name type="scientific">Mycobacterium arosiense ATCC BAA-1401 = DSM 45069</name>
    <dbReference type="NCBI Taxonomy" id="1265311"/>
    <lineage>
        <taxon>Bacteria</taxon>
        <taxon>Bacillati</taxon>
        <taxon>Actinomycetota</taxon>
        <taxon>Actinomycetes</taxon>
        <taxon>Mycobacteriales</taxon>
        <taxon>Mycobacteriaceae</taxon>
        <taxon>Mycobacterium</taxon>
        <taxon>Mycobacterium avium complex (MAC)</taxon>
    </lineage>
</organism>
<dbReference type="OrthoDB" id="4731647at2"/>
<dbReference type="EMBL" id="MVHG01000027">
    <property type="protein sequence ID" value="ORA14861.1"/>
    <property type="molecule type" value="Genomic_DNA"/>
</dbReference>
<comment type="caution">
    <text evidence="1">The sequence shown here is derived from an EMBL/GenBank/DDBJ whole genome shotgun (WGS) entry which is preliminary data.</text>
</comment>
<name>A0A1W9ZGG2_MYCAI</name>
<dbReference type="RefSeq" id="WP_083064881.1">
    <property type="nucleotide sequence ID" value="NZ_MVHG01000027.1"/>
</dbReference>
<keyword evidence="2" id="KW-1185">Reference proteome</keyword>
<dbReference type="Proteomes" id="UP000192707">
    <property type="component" value="Unassembled WGS sequence"/>
</dbReference>
<evidence type="ECO:0000313" key="2">
    <source>
        <dbReference type="Proteomes" id="UP000192707"/>
    </source>
</evidence>
<protein>
    <submittedName>
        <fullName evidence="1">Uncharacterized protein</fullName>
    </submittedName>
</protein>
<gene>
    <name evidence="1" type="ORF">BST14_13300</name>
</gene>
<evidence type="ECO:0000313" key="1">
    <source>
        <dbReference type="EMBL" id="ORA14861.1"/>
    </source>
</evidence>
<reference evidence="1 2" key="1">
    <citation type="submission" date="2016-12" db="EMBL/GenBank/DDBJ databases">
        <title>The new phylogeny of genus Mycobacterium.</title>
        <authorList>
            <person name="Tortoli E."/>
            <person name="Trovato A."/>
            <person name="Cirillo D.M."/>
        </authorList>
    </citation>
    <scope>NUCLEOTIDE SEQUENCE [LARGE SCALE GENOMIC DNA]</scope>
    <source>
        <strain evidence="1 2">DSM 45069</strain>
    </source>
</reference>